<accession>A0A1J5PWD1</accession>
<evidence type="ECO:0000313" key="1">
    <source>
        <dbReference type="EMBL" id="OIQ72135.1"/>
    </source>
</evidence>
<comment type="caution">
    <text evidence="1">The sequence shown here is derived from an EMBL/GenBank/DDBJ whole genome shotgun (WGS) entry which is preliminary data.</text>
</comment>
<dbReference type="AlphaFoldDB" id="A0A1J5PWD1"/>
<dbReference type="EMBL" id="MLJW01003402">
    <property type="protein sequence ID" value="OIQ72135.1"/>
    <property type="molecule type" value="Genomic_DNA"/>
</dbReference>
<name>A0A1J5PWD1_9ZZZZ</name>
<reference evidence="1" key="1">
    <citation type="submission" date="2016-10" db="EMBL/GenBank/DDBJ databases">
        <title>Sequence of Gallionella enrichment culture.</title>
        <authorList>
            <person name="Poehlein A."/>
            <person name="Muehling M."/>
            <person name="Daniel R."/>
        </authorList>
    </citation>
    <scope>NUCLEOTIDE SEQUENCE</scope>
</reference>
<sequence>MRKITAGDYTIDIFEDHVYSPNDSVHKYNHTYLDPTDIYRPTTVGIEIFIGENLVNAAVIGATGGATGIYNTSFVYEMDRIAICCADAIFCLSIPDLSLLWKTKADTASCFEIFKYKTDYIVHGEIEITRLANDGSILWQQRGRDIFTRLNSEKGDFAITEDYILATDWDNRKYKFDFDGNDIS</sequence>
<organism evidence="1">
    <name type="scientific">mine drainage metagenome</name>
    <dbReference type="NCBI Taxonomy" id="410659"/>
    <lineage>
        <taxon>unclassified sequences</taxon>
        <taxon>metagenomes</taxon>
        <taxon>ecological metagenomes</taxon>
    </lineage>
</organism>
<protein>
    <submittedName>
        <fullName evidence="1">Uncharacterized protein</fullName>
    </submittedName>
</protein>
<gene>
    <name evidence="1" type="ORF">GALL_462400</name>
</gene>
<proteinExistence type="predicted"/>